<gene>
    <name evidence="2" type="ORF">EIZ48_13660</name>
</gene>
<organism evidence="2 3">
    <name type="scientific">Photobacterium alginatilyticum</name>
    <dbReference type="NCBI Taxonomy" id="1775171"/>
    <lineage>
        <taxon>Bacteria</taxon>
        <taxon>Pseudomonadati</taxon>
        <taxon>Pseudomonadota</taxon>
        <taxon>Gammaproteobacteria</taxon>
        <taxon>Vibrionales</taxon>
        <taxon>Vibrionaceae</taxon>
        <taxon>Photobacterium</taxon>
    </lineage>
</organism>
<evidence type="ECO:0000256" key="1">
    <source>
        <dbReference type="SAM" id="Phobius"/>
    </source>
</evidence>
<accession>A0ABW9YII7</accession>
<dbReference type="EMBL" id="RSEJ01000013">
    <property type="protein sequence ID" value="NBI53622.1"/>
    <property type="molecule type" value="Genomic_DNA"/>
</dbReference>
<keyword evidence="3" id="KW-1185">Reference proteome</keyword>
<evidence type="ECO:0000313" key="2">
    <source>
        <dbReference type="EMBL" id="NBI53622.1"/>
    </source>
</evidence>
<comment type="caution">
    <text evidence="2">The sequence shown here is derived from an EMBL/GenBank/DDBJ whole genome shotgun (WGS) entry which is preliminary data.</text>
</comment>
<keyword evidence="1" id="KW-0812">Transmembrane</keyword>
<keyword evidence="1" id="KW-0472">Membrane</keyword>
<dbReference type="Proteomes" id="UP000738517">
    <property type="component" value="Unassembled WGS sequence"/>
</dbReference>
<keyword evidence="1" id="KW-1133">Transmembrane helix</keyword>
<dbReference type="RefSeq" id="WP_160652319.1">
    <property type="nucleotide sequence ID" value="NZ_RSEJ01000013.1"/>
</dbReference>
<name>A0ABW9YII7_9GAMM</name>
<protein>
    <recommendedName>
        <fullName evidence="4">MSHA biogenesis protein MshP</fullName>
    </recommendedName>
</protein>
<reference evidence="2 3" key="1">
    <citation type="journal article" date="2017" name="Int. J. Syst. Evol. Microbiol.">
        <title>Photobacterium alginatilyticum sp. nov., a marine bacterium isolated from bottom seawater.</title>
        <authorList>
            <person name="Wang X."/>
            <person name="Wang Y."/>
            <person name="Yang X."/>
            <person name="Sun H."/>
            <person name="Li B."/>
            <person name="Zhang X.H."/>
        </authorList>
    </citation>
    <scope>NUCLEOTIDE SEQUENCE [LARGE SCALE GENOMIC DNA]</scope>
    <source>
        <strain evidence="2 3">P03D4</strain>
    </source>
</reference>
<feature type="transmembrane region" description="Helical" evidence="1">
    <location>
        <begin position="12"/>
        <end position="31"/>
    </location>
</feature>
<proteinExistence type="predicted"/>
<evidence type="ECO:0008006" key="4">
    <source>
        <dbReference type="Google" id="ProtNLM"/>
    </source>
</evidence>
<sequence length="145" mass="15844">MSYSKQRGSALIVSVFIITVMAGFAAAMIRIDWSGQETTSREVFATRAWFAAHSGNEYVLSQLFPLGQKDSEPGACSQGGNTDTKTYSMNASLFQCKSVTVVCTRFKYGPDSQASYKYQLESSATCGSGKFATTRIQETWAKDLP</sequence>
<evidence type="ECO:0000313" key="3">
    <source>
        <dbReference type="Proteomes" id="UP000738517"/>
    </source>
</evidence>